<accession>A0A690V335</accession>
<evidence type="ECO:0000313" key="1">
    <source>
        <dbReference type="EMBL" id="EDP8234652.1"/>
    </source>
</evidence>
<dbReference type="Proteomes" id="UP000478805">
    <property type="component" value="Unassembled WGS sequence"/>
</dbReference>
<dbReference type="EMBL" id="AANOVI010000007">
    <property type="protein sequence ID" value="EDP8234652.1"/>
    <property type="molecule type" value="Genomic_DNA"/>
</dbReference>
<protein>
    <submittedName>
        <fullName evidence="1">Uncharacterized protein</fullName>
    </submittedName>
</protein>
<organism evidence="1 2">
    <name type="scientific">Campylobacter jejuni</name>
    <dbReference type="NCBI Taxonomy" id="197"/>
    <lineage>
        <taxon>Bacteria</taxon>
        <taxon>Pseudomonadati</taxon>
        <taxon>Campylobacterota</taxon>
        <taxon>Epsilonproteobacteria</taxon>
        <taxon>Campylobacterales</taxon>
        <taxon>Campylobacteraceae</taxon>
        <taxon>Campylobacter</taxon>
    </lineage>
</organism>
<evidence type="ECO:0000313" key="2">
    <source>
        <dbReference type="Proteomes" id="UP000478805"/>
    </source>
</evidence>
<proteinExistence type="predicted"/>
<name>A0A690V335_CAMJU</name>
<reference evidence="1 2" key="1">
    <citation type="submission" date="2020-01" db="EMBL/GenBank/DDBJ databases">
        <authorList>
            <consortium name="PulseNet: The National Subtyping Network for Foodborne Disease Surveillance"/>
            <person name="Tarr C.L."/>
            <person name="Trees E."/>
            <person name="Katz L.S."/>
            <person name="Carleton-Romer H.A."/>
            <person name="Stroika S."/>
            <person name="Kucerova Z."/>
            <person name="Roache K.F."/>
            <person name="Sabol A.L."/>
            <person name="Besser J."/>
            <person name="Gerner-Smidt P."/>
        </authorList>
    </citation>
    <scope>NUCLEOTIDE SEQUENCE [LARGE SCALE GENOMIC DNA]</scope>
    <source>
        <strain evidence="1 2">PNUSAC014094</strain>
    </source>
</reference>
<sequence>MYEKTMKEVLSDFWNRSFTKKIGFNEKYFYFTYDKNKETFLVSMYIDYRIIDYSLFIAEIRYQITNEKLGGSIVRHGQISKFKGLSQEKSFYNKIRKEVNTTIDIYTDEDCFKSYLKYSVLSCYYKKETKWEF</sequence>
<comment type="caution">
    <text evidence="1">The sequence shown here is derived from an EMBL/GenBank/DDBJ whole genome shotgun (WGS) entry which is preliminary data.</text>
</comment>
<gene>
    <name evidence="1" type="ORF">GSU20_06780</name>
</gene>
<dbReference type="RefSeq" id="WP_215469934.1">
    <property type="nucleotide sequence ID" value="NZ_CATQGO010000005.1"/>
</dbReference>
<dbReference type="AlphaFoldDB" id="A0A690V335"/>